<organism evidence="7">
    <name type="scientific">hydrothermal vent metagenome</name>
    <dbReference type="NCBI Taxonomy" id="652676"/>
    <lineage>
        <taxon>unclassified sequences</taxon>
        <taxon>metagenomes</taxon>
        <taxon>ecological metagenomes</taxon>
    </lineage>
</organism>
<dbReference type="InterPro" id="IPR005490">
    <property type="entry name" value="LD_TPept_cat_dom"/>
</dbReference>
<feature type="domain" description="L,D-TPase catalytic" evidence="6">
    <location>
        <begin position="27"/>
        <end position="163"/>
    </location>
</feature>
<keyword evidence="3" id="KW-0133">Cell shape</keyword>
<proteinExistence type="predicted"/>
<evidence type="ECO:0000313" key="7">
    <source>
        <dbReference type="EMBL" id="VAW98520.1"/>
    </source>
</evidence>
<evidence type="ECO:0000259" key="6">
    <source>
        <dbReference type="PROSITE" id="PS52029"/>
    </source>
</evidence>
<dbReference type="Gene3D" id="2.40.440.10">
    <property type="entry name" value="L,D-transpeptidase catalytic domain-like"/>
    <property type="match status" value="1"/>
</dbReference>
<dbReference type="UniPathway" id="UPA00219"/>
<dbReference type="GO" id="GO:0008360">
    <property type="term" value="P:regulation of cell shape"/>
    <property type="evidence" value="ECO:0007669"/>
    <property type="project" value="UniProtKB-KW"/>
</dbReference>
<dbReference type="SUPFAM" id="SSF141523">
    <property type="entry name" value="L,D-transpeptidase catalytic domain-like"/>
    <property type="match status" value="1"/>
</dbReference>
<evidence type="ECO:0000256" key="1">
    <source>
        <dbReference type="ARBA" id="ARBA00004752"/>
    </source>
</evidence>
<dbReference type="CDD" id="cd16913">
    <property type="entry name" value="YkuD_like"/>
    <property type="match status" value="1"/>
</dbReference>
<comment type="pathway">
    <text evidence="1">Cell wall biogenesis; peptidoglycan biosynthesis.</text>
</comment>
<accession>A0A3B1AA94</accession>
<evidence type="ECO:0000256" key="5">
    <source>
        <dbReference type="ARBA" id="ARBA00023316"/>
    </source>
</evidence>
<protein>
    <submittedName>
        <fullName evidence="7">ErfK/YbiS/YcfS/YnhG family protein</fullName>
    </submittedName>
</protein>
<dbReference type="EMBL" id="UOFR01000060">
    <property type="protein sequence ID" value="VAW98520.1"/>
    <property type="molecule type" value="Genomic_DNA"/>
</dbReference>
<evidence type="ECO:0000256" key="3">
    <source>
        <dbReference type="ARBA" id="ARBA00022960"/>
    </source>
</evidence>
<dbReference type="PROSITE" id="PS52029">
    <property type="entry name" value="LD_TPASE"/>
    <property type="match status" value="1"/>
</dbReference>
<dbReference type="InterPro" id="IPR038063">
    <property type="entry name" value="Transpep_catalytic_dom"/>
</dbReference>
<dbReference type="PANTHER" id="PTHR36699:SF1">
    <property type="entry name" value="L,D-TRANSPEPTIDASE YAFK-RELATED"/>
    <property type="match status" value="1"/>
</dbReference>
<dbReference type="AlphaFoldDB" id="A0A3B1AA94"/>
<keyword evidence="4" id="KW-0573">Peptidoglycan synthesis</keyword>
<dbReference type="GO" id="GO:0016740">
    <property type="term" value="F:transferase activity"/>
    <property type="evidence" value="ECO:0007669"/>
    <property type="project" value="UniProtKB-KW"/>
</dbReference>
<keyword evidence="2" id="KW-0808">Transferase</keyword>
<dbReference type="Pfam" id="PF03734">
    <property type="entry name" value="YkuD"/>
    <property type="match status" value="1"/>
</dbReference>
<dbReference type="GO" id="GO:0071555">
    <property type="term" value="P:cell wall organization"/>
    <property type="evidence" value="ECO:0007669"/>
    <property type="project" value="UniProtKB-KW"/>
</dbReference>
<evidence type="ECO:0000256" key="2">
    <source>
        <dbReference type="ARBA" id="ARBA00022679"/>
    </source>
</evidence>
<keyword evidence="5" id="KW-0961">Cell wall biogenesis/degradation</keyword>
<gene>
    <name evidence="7" type="ORF">MNBD_GAMMA21-2206</name>
</gene>
<sequence>MVRHILFLSFTLLVLSPPVHAEDIVVEKVLVFKSQRELQLITNGKIFRTYDIGLGRQPLGDKTQEGDSRTPEGHYVIDFRNPESKFTLSLHINYPNPQDSKLARSKGVSPGSDIFIHGLPTGMNDSAGIFRQKDWTDGCIALSNQNIREMWALVKNGTPIEIRP</sequence>
<dbReference type="PANTHER" id="PTHR36699">
    <property type="entry name" value="LD-TRANSPEPTIDASE"/>
    <property type="match status" value="1"/>
</dbReference>
<dbReference type="GO" id="GO:0009252">
    <property type="term" value="P:peptidoglycan biosynthetic process"/>
    <property type="evidence" value="ECO:0007669"/>
    <property type="project" value="UniProtKB-UniPathway"/>
</dbReference>
<reference evidence="7" key="1">
    <citation type="submission" date="2018-06" db="EMBL/GenBank/DDBJ databases">
        <authorList>
            <person name="Zhirakovskaya E."/>
        </authorList>
    </citation>
    <scope>NUCLEOTIDE SEQUENCE</scope>
</reference>
<evidence type="ECO:0000256" key="4">
    <source>
        <dbReference type="ARBA" id="ARBA00022984"/>
    </source>
</evidence>
<name>A0A3B1AA94_9ZZZZ</name>